<protein>
    <submittedName>
        <fullName evidence="1">Uncharacterized protein</fullName>
    </submittedName>
</protein>
<comment type="caution">
    <text evidence="1">The sequence shown here is derived from an EMBL/GenBank/DDBJ whole genome shotgun (WGS) entry which is preliminary data.</text>
</comment>
<organism evidence="1 2">
    <name type="scientific">Neisseria cinerea ATCC 14685</name>
    <dbReference type="NCBI Taxonomy" id="546262"/>
    <lineage>
        <taxon>Bacteria</taxon>
        <taxon>Pseudomonadati</taxon>
        <taxon>Pseudomonadota</taxon>
        <taxon>Betaproteobacteria</taxon>
        <taxon>Neisseriales</taxon>
        <taxon>Neisseriaceae</taxon>
        <taxon>Neisseria</taxon>
    </lineage>
</organism>
<proteinExistence type="predicted"/>
<dbReference type="AlphaFoldDB" id="D0W0K8"/>
<dbReference type="STRING" id="546262.NEICINOT_03175"/>
<name>D0W0K8_NEICI</name>
<dbReference type="Proteomes" id="UP000003294">
    <property type="component" value="Unassembled WGS sequence"/>
</dbReference>
<gene>
    <name evidence="1" type="ORF">NEICINOT_03175</name>
</gene>
<sequence length="53" mass="6135">MVFEDHSFTFTTSFFHGQVVVTQNHVLRWSNNMKQQAFAGQVSERVGEIFARS</sequence>
<accession>D0W0K8</accession>
<evidence type="ECO:0000313" key="1">
    <source>
        <dbReference type="EMBL" id="EEZ72742.1"/>
    </source>
</evidence>
<dbReference type="EMBL" id="ACDY02000001">
    <property type="protein sequence ID" value="EEZ72742.1"/>
    <property type="molecule type" value="Genomic_DNA"/>
</dbReference>
<reference evidence="1 2" key="1">
    <citation type="submission" date="2009-10" db="EMBL/GenBank/DDBJ databases">
        <authorList>
            <person name="Weinstock G."/>
            <person name="Sodergren E."/>
            <person name="Clifton S."/>
            <person name="Fulton L."/>
            <person name="Fulton B."/>
            <person name="Courtney L."/>
            <person name="Fronick C."/>
            <person name="Harrison M."/>
            <person name="Strong C."/>
            <person name="Farmer C."/>
            <person name="Delahaunty K."/>
            <person name="Markovic C."/>
            <person name="Hall O."/>
            <person name="Minx P."/>
            <person name="Tomlinson C."/>
            <person name="Mitreva M."/>
            <person name="Nelson J."/>
            <person name="Hou S."/>
            <person name="Wollam A."/>
            <person name="Pepin K.H."/>
            <person name="Johnson M."/>
            <person name="Bhonagiri V."/>
            <person name="Nash W.E."/>
            <person name="Warren W."/>
            <person name="Chinwalla A."/>
            <person name="Mardis E.R."/>
            <person name="Wilson R.K."/>
        </authorList>
    </citation>
    <scope>NUCLEOTIDE SEQUENCE [LARGE SCALE GENOMIC DNA]</scope>
    <source>
        <strain evidence="1 2">ATCC 14685</strain>
    </source>
</reference>
<evidence type="ECO:0000313" key="2">
    <source>
        <dbReference type="Proteomes" id="UP000003294"/>
    </source>
</evidence>